<dbReference type="GO" id="GO:0071897">
    <property type="term" value="P:DNA biosynthetic process"/>
    <property type="evidence" value="ECO:0007669"/>
    <property type="project" value="UniProtKB-ARBA"/>
</dbReference>
<reference evidence="2" key="1">
    <citation type="submission" date="2025-08" db="UniProtKB">
        <authorList>
            <consortium name="RefSeq"/>
        </authorList>
    </citation>
    <scope>IDENTIFICATION</scope>
</reference>
<dbReference type="GeneID" id="107263274"/>
<dbReference type="InterPro" id="IPR043502">
    <property type="entry name" value="DNA/RNA_pol_sf"/>
</dbReference>
<dbReference type="SUPFAM" id="SSF56672">
    <property type="entry name" value="DNA/RNA polymerases"/>
    <property type="match status" value="1"/>
</dbReference>
<proteinExistence type="predicted"/>
<dbReference type="AlphaFoldDB" id="A0AAJ7BHI7"/>
<evidence type="ECO:0000313" key="2">
    <source>
        <dbReference type="RefSeq" id="XP_015585805.1"/>
    </source>
</evidence>
<dbReference type="KEGG" id="ccin:107263274"/>
<protein>
    <submittedName>
        <fullName evidence="2">Uncharacterized protein LOC107263274</fullName>
    </submittedName>
</protein>
<evidence type="ECO:0000313" key="1">
    <source>
        <dbReference type="Proteomes" id="UP000694920"/>
    </source>
</evidence>
<organism evidence="1 2">
    <name type="scientific">Cephus cinctus</name>
    <name type="common">Wheat stem sawfly</name>
    <dbReference type="NCBI Taxonomy" id="211228"/>
    <lineage>
        <taxon>Eukaryota</taxon>
        <taxon>Metazoa</taxon>
        <taxon>Ecdysozoa</taxon>
        <taxon>Arthropoda</taxon>
        <taxon>Hexapoda</taxon>
        <taxon>Insecta</taxon>
        <taxon>Pterygota</taxon>
        <taxon>Neoptera</taxon>
        <taxon>Endopterygota</taxon>
        <taxon>Hymenoptera</taxon>
        <taxon>Cephoidea</taxon>
        <taxon>Cephidae</taxon>
        <taxon>Cephus</taxon>
    </lineage>
</organism>
<dbReference type="PANTHER" id="PTHR47331">
    <property type="entry name" value="PHD-TYPE DOMAIN-CONTAINING PROTEIN"/>
    <property type="match status" value="1"/>
</dbReference>
<accession>A0AAJ7BHI7</accession>
<dbReference type="RefSeq" id="XP_015585805.1">
    <property type="nucleotide sequence ID" value="XM_015730319.1"/>
</dbReference>
<name>A0AAJ7BHI7_CEPCN</name>
<keyword evidence="1" id="KW-1185">Reference proteome</keyword>
<dbReference type="PANTHER" id="PTHR47331:SF1">
    <property type="entry name" value="GAG-LIKE PROTEIN"/>
    <property type="match status" value="1"/>
</dbReference>
<sequence length="340" mass="38892">MTSKLASRLQVSTNQCLVNIGAIDSANTVSDKFAKVTFYSTYNNAKFQLNFLIVSKIADKVPTETFPRERFDIPKNIKLADPQFHIPKSIDVLLASGTTLSSLAIGQIKLGDPQSQLILQKTSFGWVAAGGSIPNQIPDKISCNAVKLDQLLERFMTVEDLDYQPIKVPDDVACVEHYVNHTTRDSSGRYTVRLPFRKGKYNLGLSKEQALKRFRSLHRRFEANPTLKVQYEKDMNDYLRFGHMTLCENDDDDGYYVPHHPIIKESSETTKYRSVKDASVKTTTGISLNDILFTGTTIQETLLKQILRFRTHRFVITADIEKMYRQIWVHPDDRKFQKIF</sequence>
<gene>
    <name evidence="2" type="primary">LOC107263274</name>
</gene>
<dbReference type="Proteomes" id="UP000694920">
    <property type="component" value="Unplaced"/>
</dbReference>